<dbReference type="GO" id="GO:0043107">
    <property type="term" value="P:type IV pilus-dependent motility"/>
    <property type="evidence" value="ECO:0007669"/>
    <property type="project" value="InterPro"/>
</dbReference>
<dbReference type="Gene3D" id="1.10.287.540">
    <property type="entry name" value="Helix hairpin bin"/>
    <property type="match status" value="1"/>
</dbReference>
<evidence type="ECO:0000313" key="3">
    <source>
        <dbReference type="EMBL" id="TIC83451.1"/>
    </source>
</evidence>
<evidence type="ECO:0000256" key="1">
    <source>
        <dbReference type="SAM" id="Coils"/>
    </source>
</evidence>
<evidence type="ECO:0000256" key="2">
    <source>
        <dbReference type="SAM" id="Phobius"/>
    </source>
</evidence>
<keyword evidence="2" id="KW-0812">Transmembrane</keyword>
<gene>
    <name evidence="3" type="ORF">E5K04_07795</name>
</gene>
<comment type="caution">
    <text evidence="3">The sequence shown here is derived from an EMBL/GenBank/DDBJ whole genome shotgun (WGS) entry which is preliminary data.</text>
</comment>
<dbReference type="InterPro" id="IPR007445">
    <property type="entry name" value="PilO"/>
</dbReference>
<feature type="coiled-coil region" evidence="1">
    <location>
        <begin position="66"/>
        <end position="93"/>
    </location>
</feature>
<dbReference type="PANTHER" id="PTHR39555:SF1">
    <property type="entry name" value="TYPE IV PILUS INNER MEMBRANE COMPONENT PILO"/>
    <property type="match status" value="1"/>
</dbReference>
<dbReference type="RefSeq" id="WP_136552699.1">
    <property type="nucleotide sequence ID" value="NZ_STGJ01000007.1"/>
</dbReference>
<keyword evidence="2" id="KW-1133">Transmembrane helix</keyword>
<organism evidence="3 4">
    <name type="scientific">Crenobacter intestini</name>
    <dbReference type="NCBI Taxonomy" id="2563443"/>
    <lineage>
        <taxon>Bacteria</taxon>
        <taxon>Pseudomonadati</taxon>
        <taxon>Pseudomonadota</taxon>
        <taxon>Betaproteobacteria</taxon>
        <taxon>Neisseriales</taxon>
        <taxon>Neisseriaceae</taxon>
        <taxon>Crenobacter</taxon>
    </lineage>
</organism>
<dbReference type="EMBL" id="STGJ01000007">
    <property type="protein sequence ID" value="TIC83451.1"/>
    <property type="molecule type" value="Genomic_DNA"/>
</dbReference>
<keyword evidence="2" id="KW-0472">Membrane</keyword>
<dbReference type="AlphaFoldDB" id="A0A4T0UX56"/>
<proteinExistence type="predicted"/>
<sequence>MTLDELRNLDLKTAPDWPRARQFGLLAVMVAALLVAAWFLLLGPQRDEIAAAEAREAELKTSYTDKRRQLANLEVLQAQLAEIEKSYGSLLRQLPTKAEMASVLAEINQAGVGRGLQFELFRPGQEVAGPELAELPIEIRLTGSYSDLATFVSDLSKMPRIVTLNNITLTPGGKDGRLTMQAIAKTYRTLEPEEKMAQQQAQSQGAKP</sequence>
<dbReference type="GO" id="GO:0043683">
    <property type="term" value="P:type IV pilus assembly"/>
    <property type="evidence" value="ECO:0007669"/>
    <property type="project" value="InterPro"/>
</dbReference>
<keyword evidence="1" id="KW-0175">Coiled coil</keyword>
<evidence type="ECO:0000313" key="4">
    <source>
        <dbReference type="Proteomes" id="UP000308891"/>
    </source>
</evidence>
<name>A0A4T0UX56_9NEIS</name>
<dbReference type="InterPro" id="IPR014717">
    <property type="entry name" value="Transl_elong_EF1B/ribsomal_bS6"/>
</dbReference>
<reference evidence="3 4" key="1">
    <citation type="submission" date="2019-04" db="EMBL/GenBank/DDBJ databases">
        <title>Crenobacter sp. nov.</title>
        <authorList>
            <person name="Shi S."/>
        </authorList>
    </citation>
    <scope>NUCLEOTIDE SEQUENCE [LARGE SCALE GENOMIC DNA]</scope>
    <source>
        <strain evidence="3 4">GY 70310</strain>
    </source>
</reference>
<keyword evidence="4" id="KW-1185">Reference proteome</keyword>
<feature type="transmembrane region" description="Helical" evidence="2">
    <location>
        <begin position="20"/>
        <end position="41"/>
    </location>
</feature>
<dbReference type="Pfam" id="PF04350">
    <property type="entry name" value="PilO"/>
    <property type="match status" value="1"/>
</dbReference>
<dbReference type="Gene3D" id="3.30.70.60">
    <property type="match status" value="1"/>
</dbReference>
<dbReference type="PANTHER" id="PTHR39555">
    <property type="entry name" value="FIMBRIAL ASSEMBLY PROTEIN PILO-LIKE PROTEIN-RELATED"/>
    <property type="match status" value="1"/>
</dbReference>
<dbReference type="PIRSF" id="PIRSF016482">
    <property type="entry name" value="PilO"/>
    <property type="match status" value="1"/>
</dbReference>
<dbReference type="Proteomes" id="UP000308891">
    <property type="component" value="Unassembled WGS sequence"/>
</dbReference>
<protein>
    <submittedName>
        <fullName evidence="3">Pilus assembly protein PilO</fullName>
    </submittedName>
</protein>
<dbReference type="OrthoDB" id="9802133at2"/>
<accession>A0A4T0UX56</accession>